<gene>
    <name evidence="3" type="ORF">HII31_09129</name>
</gene>
<dbReference type="OrthoDB" id="3648267at2759"/>
<accession>A0A8H6RD99</accession>
<protein>
    <submittedName>
        <fullName evidence="3">Uncharacterized protein</fullName>
    </submittedName>
</protein>
<comment type="caution">
    <text evidence="3">The sequence shown here is derived from an EMBL/GenBank/DDBJ whole genome shotgun (WGS) entry which is preliminary data.</text>
</comment>
<keyword evidence="4" id="KW-1185">Reference proteome</keyword>
<evidence type="ECO:0000313" key="4">
    <source>
        <dbReference type="Proteomes" id="UP000660729"/>
    </source>
</evidence>
<evidence type="ECO:0000313" key="3">
    <source>
        <dbReference type="EMBL" id="KAF7189489.1"/>
    </source>
</evidence>
<dbReference type="AlphaFoldDB" id="A0A8H6RD99"/>
<reference evidence="3" key="1">
    <citation type="submission" date="2020-04" db="EMBL/GenBank/DDBJ databases">
        <title>Draft genome resource of the tomato pathogen Pseudocercospora fuligena.</title>
        <authorList>
            <person name="Zaccaron A."/>
        </authorList>
    </citation>
    <scope>NUCLEOTIDE SEQUENCE</scope>
    <source>
        <strain evidence="3">PF001</strain>
    </source>
</reference>
<dbReference type="EMBL" id="JABCIY010000185">
    <property type="protein sequence ID" value="KAF7189489.1"/>
    <property type="molecule type" value="Genomic_DNA"/>
</dbReference>
<evidence type="ECO:0000256" key="2">
    <source>
        <dbReference type="SAM" id="MobiDB-lite"/>
    </source>
</evidence>
<feature type="region of interest" description="Disordered" evidence="2">
    <location>
        <begin position="1"/>
        <end position="32"/>
    </location>
</feature>
<organism evidence="3 4">
    <name type="scientific">Pseudocercospora fuligena</name>
    <dbReference type="NCBI Taxonomy" id="685502"/>
    <lineage>
        <taxon>Eukaryota</taxon>
        <taxon>Fungi</taxon>
        <taxon>Dikarya</taxon>
        <taxon>Ascomycota</taxon>
        <taxon>Pezizomycotina</taxon>
        <taxon>Dothideomycetes</taxon>
        <taxon>Dothideomycetidae</taxon>
        <taxon>Mycosphaerellales</taxon>
        <taxon>Mycosphaerellaceae</taxon>
        <taxon>Pseudocercospora</taxon>
    </lineage>
</organism>
<feature type="coiled-coil region" evidence="1">
    <location>
        <begin position="35"/>
        <end position="119"/>
    </location>
</feature>
<feature type="compositionally biased region" description="Polar residues" evidence="2">
    <location>
        <begin position="8"/>
        <end position="17"/>
    </location>
</feature>
<proteinExistence type="predicted"/>
<keyword evidence="1" id="KW-0175">Coiled coil</keyword>
<evidence type="ECO:0000256" key="1">
    <source>
        <dbReference type="SAM" id="Coils"/>
    </source>
</evidence>
<dbReference type="Proteomes" id="UP000660729">
    <property type="component" value="Unassembled WGS sequence"/>
</dbReference>
<sequence length="192" mass="21886">MARRPLSPATSTGSVVRNPSPRGLPSPHENGEIDLASLNRQFQNLTAAFANLQAENGQELEKTKKALAELRQEHHDYKEAFSDLREEYKDYKTTTHWRLQKLEADLNKAFLEIKQIRIDVQESLNRQAVDIRKNAEEIALHAKEEWQDAPSSGDSVIRSLEQKMTELKLEVNALKKGGKRKSQVTEDVKRNA</sequence>
<name>A0A8H6RD99_9PEZI</name>